<evidence type="ECO:0000259" key="4">
    <source>
        <dbReference type="Pfam" id="PF00291"/>
    </source>
</evidence>
<dbReference type="PANTHER" id="PTHR43780">
    <property type="entry name" value="1-AMINOCYCLOPROPANE-1-CARBOXYLATE DEAMINASE-RELATED"/>
    <property type="match status" value="1"/>
</dbReference>
<name>A0ABY6D3N9_9BACT</name>
<keyword evidence="3" id="KW-0663">Pyridoxal phosphate</keyword>
<evidence type="ECO:0000256" key="1">
    <source>
        <dbReference type="ARBA" id="ARBA00001933"/>
    </source>
</evidence>
<dbReference type="PIRSF" id="PIRSF006278">
    <property type="entry name" value="ACCD_DCysDesulf"/>
    <property type="match status" value="1"/>
</dbReference>
<dbReference type="InterPro" id="IPR036052">
    <property type="entry name" value="TrpB-like_PALP_sf"/>
</dbReference>
<dbReference type="Gene3D" id="3.40.50.1100">
    <property type="match status" value="2"/>
</dbReference>
<dbReference type="SUPFAM" id="SSF53686">
    <property type="entry name" value="Tryptophan synthase beta subunit-like PLP-dependent enzymes"/>
    <property type="match status" value="1"/>
</dbReference>
<dbReference type="InterPro" id="IPR027278">
    <property type="entry name" value="ACCD_DCysDesulf"/>
</dbReference>
<evidence type="ECO:0000313" key="5">
    <source>
        <dbReference type="EMBL" id="UXX80772.1"/>
    </source>
</evidence>
<dbReference type="InterPro" id="IPR001926">
    <property type="entry name" value="TrpB-like_PALP"/>
</dbReference>
<gene>
    <name evidence="5" type="ORF">N7E81_06620</name>
</gene>
<comment type="cofactor">
    <cofactor evidence="1">
        <name>pyridoxal 5'-phosphate</name>
        <dbReference type="ChEBI" id="CHEBI:597326"/>
    </cofactor>
</comment>
<evidence type="ECO:0000256" key="3">
    <source>
        <dbReference type="ARBA" id="ARBA00022898"/>
    </source>
</evidence>
<feature type="domain" description="Tryptophan synthase beta chain-like PALP" evidence="4">
    <location>
        <begin position="7"/>
        <end position="283"/>
    </location>
</feature>
<accession>A0ABY6D3N9</accession>
<protein>
    <submittedName>
        <fullName evidence="5">Pyridoxal-phosphate dependent enzyme</fullName>
    </submittedName>
</protein>
<evidence type="ECO:0000256" key="2">
    <source>
        <dbReference type="ARBA" id="ARBA00008639"/>
    </source>
</evidence>
<dbReference type="Pfam" id="PF00291">
    <property type="entry name" value="PALP"/>
    <property type="match status" value="1"/>
</dbReference>
<comment type="similarity">
    <text evidence="2">Belongs to the ACC deaminase/D-cysteine desulfhydrase family.</text>
</comment>
<organism evidence="5 6">
    <name type="scientific">Reichenbachiella carrageenanivorans</name>
    <dbReference type="NCBI Taxonomy" id="2979869"/>
    <lineage>
        <taxon>Bacteria</taxon>
        <taxon>Pseudomonadati</taxon>
        <taxon>Bacteroidota</taxon>
        <taxon>Cytophagia</taxon>
        <taxon>Cytophagales</taxon>
        <taxon>Reichenbachiellaceae</taxon>
        <taxon>Reichenbachiella</taxon>
    </lineage>
</organism>
<dbReference type="RefSeq" id="WP_263052501.1">
    <property type="nucleotide sequence ID" value="NZ_CP106735.1"/>
</dbReference>
<dbReference type="PANTHER" id="PTHR43780:SF2">
    <property type="entry name" value="1-AMINOCYCLOPROPANE-1-CARBOXYLATE DEAMINASE-RELATED"/>
    <property type="match status" value="1"/>
</dbReference>
<dbReference type="EMBL" id="CP106735">
    <property type="protein sequence ID" value="UXX80772.1"/>
    <property type="molecule type" value="Genomic_DNA"/>
</dbReference>
<proteinExistence type="inferred from homology"/>
<reference evidence="5" key="1">
    <citation type="submission" date="2022-10" db="EMBL/GenBank/DDBJ databases">
        <title>Comparative genomics and taxonomic characterization of three novel marine species of genus Reichenbachiella exhibiting antioxidant and polysaccharide degradation activities.</title>
        <authorList>
            <person name="Muhammad N."/>
            <person name="Lee Y.-J."/>
            <person name="Ko J."/>
            <person name="Kim S.-G."/>
        </authorList>
    </citation>
    <scope>NUCLEOTIDE SEQUENCE</scope>
    <source>
        <strain evidence="5">Wsw4-B4</strain>
    </source>
</reference>
<keyword evidence="6" id="KW-1185">Reference proteome</keyword>
<sequence length="301" mass="33600">MFEVSSPTPIQALALPILEKKGVEVFVKREDQIDVEISGNKWRKLKYNLIEAKTHGYGHILTFGGAYSNHIAATAAACKRFGFQAIGLIRGDELNSQSNSTLQKAAADGMQLEFISRSQYQRRNDIEWLTELSTKHRAYIIPEGGSNPLAIQGVAELVDEITQDFDYLVCPVGTGGTLAGISSRLKKHQTALGISTLKGEKYLEELITNLVGRTSGWQLFHGYHFEGYAKFDSHLIKFINEFYQTTHIPLDPIYTGKMMYALIDMIKKDKFAPGTKIISLHTGGLQGIYGFNQQHNNLLKT</sequence>
<evidence type="ECO:0000313" key="6">
    <source>
        <dbReference type="Proteomes" id="UP001062165"/>
    </source>
</evidence>
<dbReference type="Proteomes" id="UP001062165">
    <property type="component" value="Chromosome"/>
</dbReference>